<dbReference type="Gene3D" id="3.90.1570.10">
    <property type="entry name" value="tt1808, chain A"/>
    <property type="match status" value="1"/>
</dbReference>
<dbReference type="Pfam" id="PF05685">
    <property type="entry name" value="Uma2"/>
    <property type="match status" value="1"/>
</dbReference>
<gene>
    <name evidence="2" type="ORF">A5642_14245</name>
</gene>
<evidence type="ECO:0000313" key="2">
    <source>
        <dbReference type="EMBL" id="OBA89827.1"/>
    </source>
</evidence>
<dbReference type="RefSeq" id="WP_064858089.1">
    <property type="nucleotide sequence ID" value="NZ_LZSF01000067.1"/>
</dbReference>
<accession>A0A1A0MWQ7</accession>
<dbReference type="Proteomes" id="UP000093962">
    <property type="component" value="Unassembled WGS sequence"/>
</dbReference>
<evidence type="ECO:0000313" key="3">
    <source>
        <dbReference type="Proteomes" id="UP000093962"/>
    </source>
</evidence>
<dbReference type="AlphaFoldDB" id="A0A1A0MWQ7"/>
<reference evidence="2 3" key="1">
    <citation type="submission" date="2016-06" db="EMBL/GenBank/DDBJ databases">
        <authorList>
            <person name="Kjaerup R.B."/>
            <person name="Dalgaard T.S."/>
            <person name="Juul-Madsen H.R."/>
        </authorList>
    </citation>
    <scope>NUCLEOTIDE SEQUENCE [LARGE SCALE GENOMIC DNA]</scope>
    <source>
        <strain evidence="2 3">1199456.5</strain>
    </source>
</reference>
<evidence type="ECO:0000259" key="1">
    <source>
        <dbReference type="Pfam" id="PF05685"/>
    </source>
</evidence>
<sequence length="180" mass="19701">MAQPILKFPDYWSESDLNDLPADGHRYEIVDGSLLVTPPPLDSHQGIGGNLYFILRSAAPVGWRVLYEVGVRVPGGNFIPDLVVLKPDAARGVEWRESSDVALVVEIASRSTELVDRSLKVIKYAEAGIPNYWRIEGDGTVEVRALTDGQYVMKGTIAPGEPAHLAEPFSVEFDPANLTD</sequence>
<protein>
    <recommendedName>
        <fullName evidence="1">Putative restriction endonuclease domain-containing protein</fullName>
    </recommendedName>
</protein>
<proteinExistence type="predicted"/>
<dbReference type="OrthoDB" id="9799703at2"/>
<dbReference type="InterPro" id="IPR008538">
    <property type="entry name" value="Uma2"/>
</dbReference>
<dbReference type="InterPro" id="IPR012296">
    <property type="entry name" value="Nuclease_put_TT1808"/>
</dbReference>
<dbReference type="EMBL" id="LZSF01000067">
    <property type="protein sequence ID" value="OBA89827.1"/>
    <property type="molecule type" value="Genomic_DNA"/>
</dbReference>
<feature type="domain" description="Putative restriction endonuclease" evidence="1">
    <location>
        <begin position="16"/>
        <end position="172"/>
    </location>
</feature>
<name>A0A1A0MWQ7_MYCMU</name>
<dbReference type="PANTHER" id="PTHR35400">
    <property type="entry name" value="SLR1083 PROTEIN"/>
    <property type="match status" value="1"/>
</dbReference>
<dbReference type="PANTHER" id="PTHR35400:SF3">
    <property type="entry name" value="SLL1072 PROTEIN"/>
    <property type="match status" value="1"/>
</dbReference>
<dbReference type="InterPro" id="IPR011335">
    <property type="entry name" value="Restrct_endonuc-II-like"/>
</dbReference>
<comment type="caution">
    <text evidence="2">The sequence shown here is derived from an EMBL/GenBank/DDBJ whole genome shotgun (WGS) entry which is preliminary data.</text>
</comment>
<dbReference type="SUPFAM" id="SSF52980">
    <property type="entry name" value="Restriction endonuclease-like"/>
    <property type="match status" value="1"/>
</dbReference>
<organism evidence="2 3">
    <name type="scientific">Mycolicibacterium mucogenicum</name>
    <name type="common">Mycobacterium mucogenicum</name>
    <dbReference type="NCBI Taxonomy" id="56689"/>
    <lineage>
        <taxon>Bacteria</taxon>
        <taxon>Bacillati</taxon>
        <taxon>Actinomycetota</taxon>
        <taxon>Actinomycetes</taxon>
        <taxon>Mycobacteriales</taxon>
        <taxon>Mycobacteriaceae</taxon>
        <taxon>Mycolicibacterium</taxon>
    </lineage>
</organism>
<dbReference type="CDD" id="cd06260">
    <property type="entry name" value="DUF820-like"/>
    <property type="match status" value="1"/>
</dbReference>